<comment type="similarity">
    <text evidence="2">Belongs to the bacterial solute-binding protein 1 family.</text>
</comment>
<accession>G9WW14</accession>
<keyword evidence="4" id="KW-0732">Signal</keyword>
<dbReference type="PANTHER" id="PTHR43649">
    <property type="entry name" value="ARABINOSE-BINDING PROTEIN-RELATED"/>
    <property type="match status" value="1"/>
</dbReference>
<dbReference type="Gene3D" id="3.40.190.10">
    <property type="entry name" value="Periplasmic binding protein-like II"/>
    <property type="match status" value="1"/>
</dbReference>
<dbReference type="PATRIC" id="fig|796944.3.peg.1836"/>
<dbReference type="HOGENOM" id="CLU_043127_0_0_9"/>
<dbReference type="SUPFAM" id="SSF53850">
    <property type="entry name" value="Periplasmic binding protein-like II"/>
    <property type="match status" value="1"/>
</dbReference>
<dbReference type="InterPro" id="IPR050490">
    <property type="entry name" value="Bact_solute-bd_prot1"/>
</dbReference>
<keyword evidence="6" id="KW-1185">Reference proteome</keyword>
<sequence>MKRKDLQLLLFFFLCMMFLFSCKKKANRQEDKAYTYKRSKENIELNIWSYYSALQQEVFLKTVDEFNLTRGKDLNITVHVMSPGSMNDLEANLFALTDKNFAQGTYPDMAFMYRDTGKVLDQKGYLVNLSNYLTKKEMDDFVPGFLEEGRLGNQREGIKILPVAKSTEVFYLNATAWKSFSDATGAILSDLDTREGLIEVAKKYYEYTDALTPEEGDGKAFFGQEDFATYFLVGAKQMGVDLVSVDASGKVIYNFPEDVLHKLWDYFYVPYIKGYFGSSGRYRSDDLRTGEIISYVSTSASYSYFPEAVILSDQEYFPIESTVLPAPDFVKGQKIAIQQGAGIGVLKGDEQKIKASIEFLRWLTSESVNSNFALSADYLPVRSDSLTVQTVDVIKGRGTNPAIEEALKTVSSHTMYYIPAADNISTLREILENTLKDKAIEDKKAIETAVASGLSKEDAVGEYDTEENFTLWYESLLSEIEGIKG</sequence>
<evidence type="ECO:0000256" key="3">
    <source>
        <dbReference type="ARBA" id="ARBA00022448"/>
    </source>
</evidence>
<evidence type="ECO:0000313" key="6">
    <source>
        <dbReference type="Proteomes" id="UP000003527"/>
    </source>
</evidence>
<dbReference type="PANTHER" id="PTHR43649:SF31">
    <property type="entry name" value="SN-GLYCEROL-3-PHOSPHATE-BINDING PERIPLASMIC PROTEIN UGPB"/>
    <property type="match status" value="1"/>
</dbReference>
<dbReference type="PROSITE" id="PS51257">
    <property type="entry name" value="PROKAR_LIPOPROTEIN"/>
    <property type="match status" value="1"/>
</dbReference>
<keyword evidence="3" id="KW-0813">Transport</keyword>
<evidence type="ECO:0000256" key="4">
    <source>
        <dbReference type="ARBA" id="ARBA00022729"/>
    </source>
</evidence>
<proteinExistence type="inferred from homology"/>
<evidence type="ECO:0000256" key="2">
    <source>
        <dbReference type="ARBA" id="ARBA00008520"/>
    </source>
</evidence>
<evidence type="ECO:0000256" key="1">
    <source>
        <dbReference type="ARBA" id="ARBA00004196"/>
    </source>
</evidence>
<dbReference type="GO" id="GO:0030313">
    <property type="term" value="C:cell envelope"/>
    <property type="evidence" value="ECO:0007669"/>
    <property type="project" value="UniProtKB-SubCell"/>
</dbReference>
<dbReference type="RefSeq" id="WP_009536906.1">
    <property type="nucleotide sequence ID" value="NZ_JH414505.1"/>
</dbReference>
<dbReference type="InterPro" id="IPR006059">
    <property type="entry name" value="SBP"/>
</dbReference>
<gene>
    <name evidence="5" type="ORF">HMPREF9624_01098</name>
</gene>
<comment type="caution">
    <text evidence="5">The sequence shown here is derived from an EMBL/GenBank/DDBJ whole genome shotgun (WGS) entry which is preliminary data.</text>
</comment>
<dbReference type="EMBL" id="AFZD01000018">
    <property type="protein sequence ID" value="EHL10951.1"/>
    <property type="molecule type" value="Genomic_DNA"/>
</dbReference>
<dbReference type="AlphaFoldDB" id="G9WW14"/>
<evidence type="ECO:0008006" key="7">
    <source>
        <dbReference type="Google" id="ProtNLM"/>
    </source>
</evidence>
<organism evidence="5 6">
    <name type="scientific">Oribacterium asaccharolyticum ACB7</name>
    <dbReference type="NCBI Taxonomy" id="796944"/>
    <lineage>
        <taxon>Bacteria</taxon>
        <taxon>Bacillati</taxon>
        <taxon>Bacillota</taxon>
        <taxon>Clostridia</taxon>
        <taxon>Lachnospirales</taxon>
        <taxon>Lachnospiraceae</taxon>
        <taxon>Oribacterium</taxon>
    </lineage>
</organism>
<dbReference type="Proteomes" id="UP000003527">
    <property type="component" value="Unassembled WGS sequence"/>
</dbReference>
<name>G9WW14_9FIRM</name>
<reference evidence="5 6" key="1">
    <citation type="submission" date="2011-08" db="EMBL/GenBank/DDBJ databases">
        <title>The Genome Sequence of Oribacterium sp. ACB7.</title>
        <authorList>
            <consortium name="The Broad Institute Genome Sequencing Platform"/>
            <person name="Earl A."/>
            <person name="Ward D."/>
            <person name="Feldgarden M."/>
            <person name="Gevers D."/>
            <person name="Sizova M."/>
            <person name="Hazen A."/>
            <person name="Epstein S."/>
            <person name="Young S.K."/>
            <person name="Zeng Q."/>
            <person name="Gargeya S."/>
            <person name="Fitzgerald M."/>
            <person name="Haas B."/>
            <person name="Abouelleil A."/>
            <person name="Alvarado L."/>
            <person name="Arachchi H.M."/>
            <person name="Berlin A."/>
            <person name="Brown A."/>
            <person name="Chapman S.B."/>
            <person name="Chen Z."/>
            <person name="Dunbar C."/>
            <person name="Freedman E."/>
            <person name="Gearin G."/>
            <person name="Gellesch M."/>
            <person name="Goldberg J."/>
            <person name="Griggs A."/>
            <person name="Gujja S."/>
            <person name="Heiman D."/>
            <person name="Howarth C."/>
            <person name="Larson L."/>
            <person name="Lui A."/>
            <person name="MacDonald P.J.P."/>
            <person name="Montmayeur A."/>
            <person name="Murphy C."/>
            <person name="Neiman D."/>
            <person name="Pearson M."/>
            <person name="Priest M."/>
            <person name="Roberts A."/>
            <person name="Saif S."/>
            <person name="Shea T."/>
            <person name="Shenoy N."/>
            <person name="Sisk P."/>
            <person name="Stolte C."/>
            <person name="Sykes S."/>
            <person name="Wortman J."/>
            <person name="Nusbaum C."/>
            <person name="Birren B."/>
        </authorList>
    </citation>
    <scope>NUCLEOTIDE SEQUENCE [LARGE SCALE GENOMIC DNA]</scope>
    <source>
        <strain evidence="5 6">ACB7</strain>
    </source>
</reference>
<evidence type="ECO:0000313" key="5">
    <source>
        <dbReference type="EMBL" id="EHL10951.1"/>
    </source>
</evidence>
<protein>
    <recommendedName>
        <fullName evidence="7">DUF3502 domain-containing protein</fullName>
    </recommendedName>
</protein>
<dbReference type="Pfam" id="PF13416">
    <property type="entry name" value="SBP_bac_8"/>
    <property type="match status" value="1"/>
</dbReference>
<comment type="subcellular location">
    <subcellularLocation>
        <location evidence="1">Cell envelope</location>
    </subcellularLocation>
</comment>